<comment type="caution">
    <text evidence="1">The sequence shown here is derived from an EMBL/GenBank/DDBJ whole genome shotgun (WGS) entry which is preliminary data.</text>
</comment>
<keyword evidence="2" id="KW-1185">Reference proteome</keyword>
<proteinExistence type="predicted"/>
<dbReference type="AlphaFoldDB" id="A0A7C8IQZ0"/>
<name>A0A7C8IQZ0_9PEZI</name>
<gene>
    <name evidence="1" type="ORF">GQX73_g7550</name>
</gene>
<dbReference type="Proteomes" id="UP000481858">
    <property type="component" value="Unassembled WGS sequence"/>
</dbReference>
<evidence type="ECO:0000313" key="1">
    <source>
        <dbReference type="EMBL" id="KAF2966004.1"/>
    </source>
</evidence>
<dbReference type="EMBL" id="WUBL01000099">
    <property type="protein sequence ID" value="KAF2966004.1"/>
    <property type="molecule type" value="Genomic_DNA"/>
</dbReference>
<reference evidence="1 2" key="1">
    <citation type="submission" date="2019-12" db="EMBL/GenBank/DDBJ databases">
        <title>Draft genome sequence of the ascomycete Xylaria multiplex DSM 110363.</title>
        <authorList>
            <person name="Buettner E."/>
            <person name="Kellner H."/>
        </authorList>
    </citation>
    <scope>NUCLEOTIDE SEQUENCE [LARGE SCALE GENOMIC DNA]</scope>
    <source>
        <strain evidence="1 2">DSM 110363</strain>
    </source>
</reference>
<dbReference type="SUPFAM" id="SSF143744">
    <property type="entry name" value="GlcG-like"/>
    <property type="match status" value="1"/>
</dbReference>
<dbReference type="OrthoDB" id="2209940at2759"/>
<accession>A0A7C8IQZ0</accession>
<evidence type="ECO:0008006" key="3">
    <source>
        <dbReference type="Google" id="ProtNLM"/>
    </source>
</evidence>
<sequence length="195" mass="20855">MSPKILSRKDKSAGVGLRAVLAAQGEGATAAPIPSPPNDPEVVKATSDFTLDSFTASDAWELGHLLYARLLPFSAEKPTLISIASANSEHVLFQAAVGSGTAPDNDNWVQRKRNAVLRFAASTWFLQCKYQGDERAFRLKFGMSEDVAGRYAIHGGGVPIRVSGVEGIVAVVVVSGLKQHEDHGVIVDVINSNWE</sequence>
<dbReference type="InterPro" id="IPR010371">
    <property type="entry name" value="YBR137W-like"/>
</dbReference>
<dbReference type="GO" id="GO:0006620">
    <property type="term" value="P:post-translational protein targeting to endoplasmic reticulum membrane"/>
    <property type="evidence" value="ECO:0007669"/>
    <property type="project" value="TreeGrafter"/>
</dbReference>
<dbReference type="InterPro" id="IPR038084">
    <property type="entry name" value="PduO/GlcC-like_sf"/>
</dbReference>
<dbReference type="FunCoup" id="A0A7C8IQZ0">
    <property type="interactions" value="18"/>
</dbReference>
<dbReference type="Pfam" id="PF03928">
    <property type="entry name" value="HbpS-like"/>
    <property type="match status" value="1"/>
</dbReference>
<dbReference type="GO" id="GO:0072380">
    <property type="term" value="C:TRC complex"/>
    <property type="evidence" value="ECO:0007669"/>
    <property type="project" value="TreeGrafter"/>
</dbReference>
<dbReference type="PANTHER" id="PTHR28255:SF1">
    <property type="entry name" value="UPF0303 PROTEIN YBR137W"/>
    <property type="match status" value="1"/>
</dbReference>
<organism evidence="1 2">
    <name type="scientific">Xylaria multiplex</name>
    <dbReference type="NCBI Taxonomy" id="323545"/>
    <lineage>
        <taxon>Eukaryota</taxon>
        <taxon>Fungi</taxon>
        <taxon>Dikarya</taxon>
        <taxon>Ascomycota</taxon>
        <taxon>Pezizomycotina</taxon>
        <taxon>Sordariomycetes</taxon>
        <taxon>Xylariomycetidae</taxon>
        <taxon>Xylariales</taxon>
        <taxon>Xylariaceae</taxon>
        <taxon>Xylaria</taxon>
    </lineage>
</organism>
<dbReference type="PANTHER" id="PTHR28255">
    <property type="match status" value="1"/>
</dbReference>
<dbReference type="InterPro" id="IPR005624">
    <property type="entry name" value="PduO/GlcC-like"/>
</dbReference>
<protein>
    <recommendedName>
        <fullName evidence="3">DUF967 domain protein</fullName>
    </recommendedName>
</protein>
<evidence type="ECO:0000313" key="2">
    <source>
        <dbReference type="Proteomes" id="UP000481858"/>
    </source>
</evidence>
<dbReference type="InParanoid" id="A0A7C8IQZ0"/>
<dbReference type="Gene3D" id="3.30.450.150">
    <property type="entry name" value="Haem-degrading domain"/>
    <property type="match status" value="1"/>
</dbReference>